<protein>
    <submittedName>
        <fullName evidence="2">Uncharacterized protein</fullName>
    </submittedName>
</protein>
<comment type="caution">
    <text evidence="2">The sequence shown here is derived from an EMBL/GenBank/DDBJ whole genome shotgun (WGS) entry which is preliminary data.</text>
</comment>
<sequence>MVISLFVRGAKFVFVAIAGIVLQEFTNSRRNHSDLDHHANQKNPNNPAHAAARNNRGNQLNLNNPAYSKLRANTQG</sequence>
<gene>
    <name evidence="2" type="ORF">F4Y42_05710</name>
</gene>
<evidence type="ECO:0000313" key="2">
    <source>
        <dbReference type="EMBL" id="MXY92930.1"/>
    </source>
</evidence>
<feature type="region of interest" description="Disordered" evidence="1">
    <location>
        <begin position="32"/>
        <end position="76"/>
    </location>
</feature>
<dbReference type="EMBL" id="VXRG01000050">
    <property type="protein sequence ID" value="MXY92930.1"/>
    <property type="molecule type" value="Genomic_DNA"/>
</dbReference>
<evidence type="ECO:0000256" key="1">
    <source>
        <dbReference type="SAM" id="MobiDB-lite"/>
    </source>
</evidence>
<organism evidence="2">
    <name type="scientific">Caldilineaceae bacterium SB0664_bin_27</name>
    <dbReference type="NCBI Taxonomy" id="2605260"/>
    <lineage>
        <taxon>Bacteria</taxon>
        <taxon>Bacillati</taxon>
        <taxon>Chloroflexota</taxon>
        <taxon>Caldilineae</taxon>
        <taxon>Caldilineales</taxon>
        <taxon>Caldilineaceae</taxon>
    </lineage>
</organism>
<reference evidence="2" key="1">
    <citation type="submission" date="2019-09" db="EMBL/GenBank/DDBJ databases">
        <title>Characterisation of the sponge microbiome using genome-centric metagenomics.</title>
        <authorList>
            <person name="Engelberts J.P."/>
            <person name="Robbins S.J."/>
            <person name="De Goeij J.M."/>
            <person name="Aranda M."/>
            <person name="Bell S.C."/>
            <person name="Webster N.S."/>
        </authorList>
    </citation>
    <scope>NUCLEOTIDE SEQUENCE</scope>
    <source>
        <strain evidence="2">SB0664_bin_27</strain>
    </source>
</reference>
<proteinExistence type="predicted"/>
<feature type="compositionally biased region" description="Low complexity" evidence="1">
    <location>
        <begin position="41"/>
        <end position="66"/>
    </location>
</feature>
<accession>A0A6B0YPR7</accession>
<name>A0A6B0YPR7_9CHLR</name>
<dbReference type="AlphaFoldDB" id="A0A6B0YPR7"/>